<proteinExistence type="inferred from homology"/>
<comment type="similarity">
    <text evidence="1">Belongs to the actin family.</text>
</comment>
<dbReference type="PANTHER" id="PTHR11937">
    <property type="entry name" value="ACTIN"/>
    <property type="match status" value="1"/>
</dbReference>
<dbReference type="RefSeq" id="XP_043051840.1">
    <property type="nucleotide sequence ID" value="XM_043191163.1"/>
</dbReference>
<gene>
    <name evidence="2" type="primary">ARP9</name>
    <name evidence="2" type="ORF">KQ657_000310</name>
</gene>
<reference evidence="2" key="1">
    <citation type="submission" date="2021-03" db="EMBL/GenBank/DDBJ databases">
        <authorList>
            <person name="Palmer J.M."/>
        </authorList>
    </citation>
    <scope>NUCLEOTIDE SEQUENCE</scope>
    <source>
        <strain evidence="2">ARV_011</strain>
    </source>
</reference>
<dbReference type="EMBL" id="JAHMUF010000001">
    <property type="protein sequence ID" value="KAG7196295.1"/>
    <property type="molecule type" value="Genomic_DNA"/>
</dbReference>
<evidence type="ECO:0000256" key="1">
    <source>
        <dbReference type="RuleBase" id="RU000487"/>
    </source>
</evidence>
<comment type="caution">
    <text evidence="2">The sequence shown here is derived from an EMBL/GenBank/DDBJ whole genome shotgun (WGS) entry which is preliminary data.</text>
</comment>
<dbReference type="Gene3D" id="3.90.640.60">
    <property type="match status" value="1"/>
</dbReference>
<dbReference type="InterPro" id="IPR043129">
    <property type="entry name" value="ATPase_NBD"/>
</dbReference>
<organism evidence="2 3">
    <name type="scientific">Scheffersomyces spartinae</name>
    <dbReference type="NCBI Taxonomy" id="45513"/>
    <lineage>
        <taxon>Eukaryota</taxon>
        <taxon>Fungi</taxon>
        <taxon>Dikarya</taxon>
        <taxon>Ascomycota</taxon>
        <taxon>Saccharomycotina</taxon>
        <taxon>Pichiomycetes</taxon>
        <taxon>Debaryomycetaceae</taxon>
        <taxon>Scheffersomyces</taxon>
    </lineage>
</organism>
<dbReference type="OrthoDB" id="74201at2759"/>
<dbReference type="SUPFAM" id="SSF53067">
    <property type="entry name" value="Actin-like ATPase domain"/>
    <property type="match status" value="1"/>
</dbReference>
<dbReference type="InterPro" id="IPR004000">
    <property type="entry name" value="Actin"/>
</dbReference>
<dbReference type="Proteomes" id="UP000790833">
    <property type="component" value="Unassembled WGS sequence"/>
</dbReference>
<sequence>MAKEADFGLADSLSPPQYKIPSVVYQHPTTKAYKSSPEDQYVAVSPIVKGRIVDVDAYCFLLKVVLQSILKTNPVVTINLIPLLIIGPLTAWSRNSVECVTKYVLEQLEFTALNFLDMSIASNFGIGASVNLLVVNVGYESTQIVPVIGHQVVKFASKSLDIGSSSINRNLARLLPQLTESQVEDLKTLGIYEVIADHENSFYSLTDLDAIDNGDDIKADGDEEFDVAKLVIEGDVTKNIEMAKNSAGEADGEESNKPNHELEVNRFIDSTTGQQVTVGKERFQGTNELVEAIVEAIYNRLLLIPEVHKRQECYNNLIFVGSTFKIPGLKKMILIRLHDFLVRSPQELSKFKEQSSGGVSSAILAYQQAEETIDPTEMNGALHQVPISFKASKYPDYFPEWKNPKAEGGSWEDVYFLGAQIYSKQVFGSNSNHSKEMFMDSDVYEEHGPQGIWNVII</sequence>
<name>A0A9P7VED6_9ASCO</name>
<evidence type="ECO:0000313" key="2">
    <source>
        <dbReference type="EMBL" id="KAG7196295.1"/>
    </source>
</evidence>
<dbReference type="AlphaFoldDB" id="A0A9P7VED6"/>
<dbReference type="Pfam" id="PF00022">
    <property type="entry name" value="Actin"/>
    <property type="match status" value="1"/>
</dbReference>
<evidence type="ECO:0000313" key="3">
    <source>
        <dbReference type="Proteomes" id="UP000790833"/>
    </source>
</evidence>
<dbReference type="Gene3D" id="3.30.420.40">
    <property type="match status" value="2"/>
</dbReference>
<protein>
    <submittedName>
        <fullName evidence="2">Actin-like protein arp9 (SWI/SNF complex component arp9)</fullName>
    </submittedName>
</protein>
<dbReference type="SMART" id="SM00268">
    <property type="entry name" value="ACTIN"/>
    <property type="match status" value="1"/>
</dbReference>
<dbReference type="GeneID" id="66113684"/>
<keyword evidence="3" id="KW-1185">Reference proteome</keyword>
<accession>A0A9P7VED6</accession>